<evidence type="ECO:0000259" key="2">
    <source>
        <dbReference type="Pfam" id="PF04389"/>
    </source>
</evidence>
<accession>A0A0U3JV47</accession>
<dbReference type="Gene3D" id="3.40.630.10">
    <property type="entry name" value="Zn peptidases"/>
    <property type="match status" value="1"/>
</dbReference>
<feature type="domain" description="Peptidase M28" evidence="2">
    <location>
        <begin position="386"/>
        <end position="571"/>
    </location>
</feature>
<evidence type="ECO:0000256" key="1">
    <source>
        <dbReference type="SAM" id="Phobius"/>
    </source>
</evidence>
<dbReference type="Proteomes" id="UP000059542">
    <property type="component" value="Chromosome"/>
</dbReference>
<dbReference type="InterPro" id="IPR007484">
    <property type="entry name" value="Peptidase_M28"/>
</dbReference>
<feature type="transmembrane region" description="Helical" evidence="1">
    <location>
        <begin position="118"/>
        <end position="136"/>
    </location>
</feature>
<keyword evidence="1" id="KW-1133">Transmembrane helix</keyword>
<keyword evidence="4" id="KW-1185">Reference proteome</keyword>
<name>A0A0U3JV47_9BACT</name>
<dbReference type="PANTHER" id="PTHR12147:SF26">
    <property type="entry name" value="PEPTIDASE M28 DOMAIN-CONTAINING PROTEIN"/>
    <property type="match status" value="1"/>
</dbReference>
<dbReference type="PANTHER" id="PTHR12147">
    <property type="entry name" value="METALLOPEPTIDASE M28 FAMILY MEMBER"/>
    <property type="match status" value="1"/>
</dbReference>
<reference evidence="3 4" key="1">
    <citation type="submission" date="2015-12" db="EMBL/GenBank/DDBJ databases">
        <authorList>
            <person name="Shamseldin A."/>
            <person name="Moawad H."/>
            <person name="Abd El-Rahim W.M."/>
            <person name="Sadowsky M.J."/>
        </authorList>
    </citation>
    <scope>NUCLEOTIDE SEQUENCE [LARGE SCALE GENOMIC DNA]</scope>
    <source>
        <strain evidence="3 4">DG5B</strain>
    </source>
</reference>
<feature type="transmembrane region" description="Helical" evidence="1">
    <location>
        <begin position="80"/>
        <end position="98"/>
    </location>
</feature>
<protein>
    <recommendedName>
        <fullName evidence="2">Peptidase M28 domain-containing protein</fullName>
    </recommendedName>
</protein>
<dbReference type="STRING" id="1411621.AUC43_05345"/>
<dbReference type="NCBIfam" id="NF037970">
    <property type="entry name" value="vanZ_1"/>
    <property type="match status" value="1"/>
</dbReference>
<feature type="transmembrane region" description="Helical" evidence="1">
    <location>
        <begin position="143"/>
        <end position="161"/>
    </location>
</feature>
<organism evidence="3 4">
    <name type="scientific">Hymenobacter sedentarius</name>
    <dbReference type="NCBI Taxonomy" id="1411621"/>
    <lineage>
        <taxon>Bacteria</taxon>
        <taxon>Pseudomonadati</taxon>
        <taxon>Bacteroidota</taxon>
        <taxon>Cytophagia</taxon>
        <taxon>Cytophagales</taxon>
        <taxon>Hymenobacteraceae</taxon>
        <taxon>Hymenobacter</taxon>
    </lineage>
</organism>
<keyword evidence="1" id="KW-0472">Membrane</keyword>
<sequence length="589" mass="63474">MLPLGKPERPAPRPYAALPLGWAAVVLVLTLTPADKMPITPVWELLSFDTAAHAGVFLVLAGLSWFSLRRQRRWPTLALRAGRAALLSSIVFGGLIEVMQYNMALGRHGEWTDLLSDAIGAALAVGVATAGAARLGRRPPLRVSTWVGLLLAGAALGAWPAPVAAQDLVRARHTIKKLASPCLHGRGYVKHGEHKAAAYLRGRFRELKLQPLAPDYTQPFALDVNTFPGKLQLDVMPFGPLRRMPQAKHLQPGRNFIAAPNSGSGKLDWGSRLVRLDTLAFTDSLVRQRSIAQLTRLPGAVLLTARVESQLAHWPHLRQALETAAARITLVPKLTALLASEQSAQVKLLALPTAAAWPAATTVPNQMKSVHLEVEAKLIRQYQTQNLAAIVRGSVQPDSFLVATAHYDHLGLMGKSTYFPGANDNASGVALLLELAAHYARPENRPAYSVVFLLFGAEEAGLLGSTYFVAHPLVPLKSIKFLVNLDLLGTGEQGATVVNGKVFEAPYQRLLALNEAHHYLPALGARGRAANSDHFPFSEAGVPAFFIYTRGGSTAYHDVNDRPEALSLAGFAGAFGLVRDFLNELGAAR</sequence>
<dbReference type="Pfam" id="PF04389">
    <property type="entry name" value="Peptidase_M28"/>
    <property type="match status" value="1"/>
</dbReference>
<dbReference type="OrthoDB" id="844214at2"/>
<evidence type="ECO:0000313" key="3">
    <source>
        <dbReference type="EMBL" id="ALW84559.1"/>
    </source>
</evidence>
<dbReference type="KEGG" id="hyg:AUC43_05345"/>
<keyword evidence="1" id="KW-0812">Transmembrane</keyword>
<dbReference type="GO" id="GO:0008235">
    <property type="term" value="F:metalloexopeptidase activity"/>
    <property type="evidence" value="ECO:0007669"/>
    <property type="project" value="InterPro"/>
</dbReference>
<dbReference type="RefSeq" id="WP_068190790.1">
    <property type="nucleotide sequence ID" value="NZ_CP013909.1"/>
</dbReference>
<gene>
    <name evidence="3" type="ORF">AUC43_05345</name>
</gene>
<dbReference type="AlphaFoldDB" id="A0A0U3JV47"/>
<evidence type="ECO:0000313" key="4">
    <source>
        <dbReference type="Proteomes" id="UP000059542"/>
    </source>
</evidence>
<dbReference type="InterPro" id="IPR045175">
    <property type="entry name" value="M28_fam"/>
</dbReference>
<dbReference type="SUPFAM" id="SSF53187">
    <property type="entry name" value="Zn-dependent exopeptidases"/>
    <property type="match status" value="1"/>
</dbReference>
<dbReference type="GO" id="GO:0006508">
    <property type="term" value="P:proteolysis"/>
    <property type="evidence" value="ECO:0007669"/>
    <property type="project" value="InterPro"/>
</dbReference>
<dbReference type="EMBL" id="CP013909">
    <property type="protein sequence ID" value="ALW84559.1"/>
    <property type="molecule type" value="Genomic_DNA"/>
</dbReference>
<feature type="transmembrane region" description="Helical" evidence="1">
    <location>
        <begin position="50"/>
        <end position="68"/>
    </location>
</feature>
<proteinExistence type="predicted"/>